<keyword evidence="4 6" id="KW-1133">Transmembrane helix</keyword>
<evidence type="ECO:0000256" key="1">
    <source>
        <dbReference type="ARBA" id="ARBA00004141"/>
    </source>
</evidence>
<dbReference type="AlphaFoldDB" id="A0A073JZ18"/>
<dbReference type="InterPro" id="IPR000515">
    <property type="entry name" value="MetI-like"/>
</dbReference>
<accession>A0A073JZ18</accession>
<evidence type="ECO:0000313" key="9">
    <source>
        <dbReference type="EMBL" id="KEK19521.1"/>
    </source>
</evidence>
<dbReference type="STRING" id="574376.BAMA_22275"/>
<dbReference type="Proteomes" id="UP000027822">
    <property type="component" value="Unassembled WGS sequence"/>
</dbReference>
<feature type="transmembrane region" description="Helical" evidence="6">
    <location>
        <begin position="177"/>
        <end position="196"/>
    </location>
</feature>
<evidence type="ECO:0000259" key="8">
    <source>
        <dbReference type="PROSITE" id="PS50928"/>
    </source>
</evidence>
<comment type="caution">
    <text evidence="9">The sequence shown here is derived from an EMBL/GenBank/DDBJ whole genome shotgun (WGS) entry which is preliminary data.</text>
</comment>
<name>A0A073JZ18_9BACI</name>
<keyword evidence="10" id="KW-1185">Reference proteome</keyword>
<gene>
    <name evidence="9" type="ORF">BAMA_22275</name>
</gene>
<feature type="transmembrane region" description="Helical" evidence="6">
    <location>
        <begin position="141"/>
        <end position="165"/>
    </location>
</feature>
<dbReference type="GO" id="GO:0005315">
    <property type="term" value="F:phosphate transmembrane transporter activity"/>
    <property type="evidence" value="ECO:0007669"/>
    <property type="project" value="InterPro"/>
</dbReference>
<evidence type="ECO:0000313" key="10">
    <source>
        <dbReference type="Proteomes" id="UP000027822"/>
    </source>
</evidence>
<organism evidence="9 10">
    <name type="scientific">Bacillus manliponensis</name>
    <dbReference type="NCBI Taxonomy" id="574376"/>
    <lineage>
        <taxon>Bacteria</taxon>
        <taxon>Bacillati</taxon>
        <taxon>Bacillota</taxon>
        <taxon>Bacilli</taxon>
        <taxon>Bacillales</taxon>
        <taxon>Bacillaceae</taxon>
        <taxon>Bacillus</taxon>
        <taxon>Bacillus cereus group</taxon>
    </lineage>
</organism>
<dbReference type="GO" id="GO:0006817">
    <property type="term" value="P:phosphate ion transport"/>
    <property type="evidence" value="ECO:0007669"/>
    <property type="project" value="UniProtKB-KW"/>
</dbReference>
<dbReference type="PANTHER" id="PTHR42727:SF1">
    <property type="entry name" value="PHOSPHATE TRANSPORT SYSTEM PERMEASE"/>
    <property type="match status" value="1"/>
</dbReference>
<comment type="similarity">
    <text evidence="7">Belongs to the binding-protein-dependent transport system permease family. CysTW subfamily.</text>
</comment>
<keyword evidence="3 6" id="KW-0812">Transmembrane</keyword>
<proteinExistence type="inferred from homology"/>
<evidence type="ECO:0000256" key="3">
    <source>
        <dbReference type="ARBA" id="ARBA00022692"/>
    </source>
</evidence>
<reference evidence="9 10" key="1">
    <citation type="submission" date="2014-06" db="EMBL/GenBank/DDBJ databases">
        <title>Draft genome sequence of Bacillus manliponensis JCM 15802 (MCCC 1A00708).</title>
        <authorList>
            <person name="Lai Q."/>
            <person name="Liu Y."/>
            <person name="Shao Z."/>
        </authorList>
    </citation>
    <scope>NUCLEOTIDE SEQUENCE [LARGE SCALE GENOMIC DNA]</scope>
    <source>
        <strain evidence="9 10">JCM 15802</strain>
    </source>
</reference>
<feature type="transmembrane region" description="Helical" evidence="6">
    <location>
        <begin position="293"/>
        <end position="313"/>
    </location>
</feature>
<feature type="transmembrane region" description="Helical" evidence="6">
    <location>
        <begin position="41"/>
        <end position="65"/>
    </location>
</feature>
<dbReference type="eggNOG" id="COG0573">
    <property type="taxonomic scope" value="Bacteria"/>
</dbReference>
<evidence type="ECO:0000256" key="5">
    <source>
        <dbReference type="ARBA" id="ARBA00023136"/>
    </source>
</evidence>
<comment type="subcellular location">
    <subcellularLocation>
        <location evidence="6">Cell membrane</location>
        <topology evidence="6">Multi-pass membrane protein</topology>
    </subcellularLocation>
    <subcellularLocation>
        <location evidence="1">Membrane</location>
        <topology evidence="1">Multi-pass membrane protein</topology>
    </subcellularLocation>
</comment>
<dbReference type="NCBIfam" id="TIGR02138">
    <property type="entry name" value="phosphate_pstC"/>
    <property type="match status" value="1"/>
</dbReference>
<dbReference type="Gene3D" id="1.10.3720.10">
    <property type="entry name" value="MetI-like"/>
    <property type="match status" value="1"/>
</dbReference>
<dbReference type="InterPro" id="IPR035906">
    <property type="entry name" value="MetI-like_sf"/>
</dbReference>
<evidence type="ECO:0000256" key="4">
    <source>
        <dbReference type="ARBA" id="ARBA00022989"/>
    </source>
</evidence>
<evidence type="ECO:0000256" key="6">
    <source>
        <dbReference type="RuleBase" id="RU363032"/>
    </source>
</evidence>
<dbReference type="CDD" id="cd06261">
    <property type="entry name" value="TM_PBP2"/>
    <property type="match status" value="1"/>
</dbReference>
<dbReference type="Pfam" id="PF00528">
    <property type="entry name" value="BPD_transp_1"/>
    <property type="match status" value="1"/>
</dbReference>
<feature type="transmembrane region" description="Helical" evidence="6">
    <location>
        <begin position="100"/>
        <end position="129"/>
    </location>
</feature>
<dbReference type="EMBL" id="JOTN01000007">
    <property type="protein sequence ID" value="KEK19521.1"/>
    <property type="molecule type" value="Genomic_DNA"/>
</dbReference>
<protein>
    <recommendedName>
        <fullName evidence="7">Phosphate transport system permease protein</fullName>
    </recommendedName>
</protein>
<evidence type="ECO:0000256" key="7">
    <source>
        <dbReference type="RuleBase" id="RU363054"/>
    </source>
</evidence>
<dbReference type="SUPFAM" id="SSF161098">
    <property type="entry name" value="MetI-like"/>
    <property type="match status" value="1"/>
</dbReference>
<sequence length="324" mass="35265">MDGKGFSSLTRNKRSHVTISIQHLIERNKVKRRQAQRINQMVPFLLKGIASVSIIVTIAIVITLANETIAFFQKVSVVSFFTEKEWLPFFETPKFGVLPLIYGTILVTVIAMLVAVPIGLGCAIFLSEYASNGVRKVLKPLLELLAGIPTIVYGFFALTVVTPLLQKIIPNLQFFNAVSPGIVMGIMIVPTIASLSEDAMRAVPNRLREASYAIGATRFETMRKIVLPTALTGIASAIVLGASRAIGETMIVVIAGGATPNLSAHPTESIQTLTAYIVQVSLGDAPYGTTTYYSMYAVGATLFIFTLVMNIIAQYIMRRFKEAT</sequence>
<keyword evidence="2 6" id="KW-0813">Transport</keyword>
<keyword evidence="5 6" id="KW-0472">Membrane</keyword>
<keyword evidence="7" id="KW-1003">Cell membrane</keyword>
<dbReference type="PANTHER" id="PTHR42727">
    <property type="entry name" value="PHOSPHATE TRANSPORT SYSTEM PERMEASE PROTEIN"/>
    <property type="match status" value="1"/>
</dbReference>
<keyword evidence="7" id="KW-0592">Phosphate transport</keyword>
<comment type="function">
    <text evidence="7">Part of the binding-protein-dependent transport system for phosphate; probably responsible for the translocation of the substrate across the membrane.</text>
</comment>
<dbReference type="GO" id="GO:0005886">
    <property type="term" value="C:plasma membrane"/>
    <property type="evidence" value="ECO:0007669"/>
    <property type="project" value="UniProtKB-SubCell"/>
</dbReference>
<evidence type="ECO:0000256" key="2">
    <source>
        <dbReference type="ARBA" id="ARBA00022448"/>
    </source>
</evidence>
<feature type="domain" description="ABC transmembrane type-1" evidence="8">
    <location>
        <begin position="101"/>
        <end position="313"/>
    </location>
</feature>
<dbReference type="PROSITE" id="PS50928">
    <property type="entry name" value="ABC_TM1"/>
    <property type="match status" value="1"/>
</dbReference>
<dbReference type="InterPro" id="IPR011864">
    <property type="entry name" value="Phosphate_PstC"/>
</dbReference>
<feature type="transmembrane region" description="Helical" evidence="6">
    <location>
        <begin position="225"/>
        <end position="246"/>
    </location>
</feature>